<keyword evidence="3" id="KW-1185">Reference proteome</keyword>
<reference evidence="3" key="1">
    <citation type="journal article" date="2017" name="Nat. Commun.">
        <title>The North American bullfrog draft genome provides insight into hormonal regulation of long noncoding RNA.</title>
        <authorList>
            <person name="Hammond S.A."/>
            <person name="Warren R.L."/>
            <person name="Vandervalk B.P."/>
            <person name="Kucuk E."/>
            <person name="Khan H."/>
            <person name="Gibb E.A."/>
            <person name="Pandoh P."/>
            <person name="Kirk H."/>
            <person name="Zhao Y."/>
            <person name="Jones M."/>
            <person name="Mungall A.J."/>
            <person name="Coope R."/>
            <person name="Pleasance S."/>
            <person name="Moore R.A."/>
            <person name="Holt R.A."/>
            <person name="Round J.M."/>
            <person name="Ohora S."/>
            <person name="Walle B.V."/>
            <person name="Veldhoen N."/>
            <person name="Helbing C.C."/>
            <person name="Birol I."/>
        </authorList>
    </citation>
    <scope>NUCLEOTIDE SEQUENCE [LARGE SCALE GENOMIC DNA]</scope>
</reference>
<dbReference type="EMBL" id="KV999599">
    <property type="protein sequence ID" value="PIO15012.1"/>
    <property type="molecule type" value="Genomic_DNA"/>
</dbReference>
<sequence length="282" mass="31253">MEHRERRLNVSEGHWAQEDLVFLAILEWELEIAYRQPLDSAQQQGGAPFAWDYQEITVDNSEILAEESAVENLEIAITKAEVLTTGQSTVNLCPAPIASSGFHGQEMLNLYPQTPAAETGDLTDFSAEEEQPDEPPEELVSGPNFSVLCPAPTAVSVELQGTSPAEVLVTGQRVQDLCTTPVAVLEAHGEKVAITSQQPDEGTEKEAASSPPQWQLHSLGGEEFSLLPQRLAEADDITEGMDLMDCLEDVIDYAHLLKYWQQDRVLQTHAPHPWQFRWPEGR</sequence>
<feature type="non-terminal residue" evidence="2">
    <location>
        <position position="282"/>
    </location>
</feature>
<evidence type="ECO:0000313" key="3">
    <source>
        <dbReference type="Proteomes" id="UP000228934"/>
    </source>
</evidence>
<evidence type="ECO:0000313" key="2">
    <source>
        <dbReference type="EMBL" id="PIO15012.1"/>
    </source>
</evidence>
<dbReference type="Proteomes" id="UP000228934">
    <property type="component" value="Unassembled WGS sequence"/>
</dbReference>
<name>A0A2G9QHB2_AQUCT</name>
<proteinExistence type="predicted"/>
<accession>A0A2G9QHB2</accession>
<evidence type="ECO:0000256" key="1">
    <source>
        <dbReference type="SAM" id="MobiDB-lite"/>
    </source>
</evidence>
<dbReference type="AlphaFoldDB" id="A0A2G9QHB2"/>
<protein>
    <submittedName>
        <fullName evidence="2">Uncharacterized protein</fullName>
    </submittedName>
</protein>
<gene>
    <name evidence="2" type="ORF">AB205_0199230</name>
</gene>
<organism evidence="2 3">
    <name type="scientific">Aquarana catesbeiana</name>
    <name type="common">American bullfrog</name>
    <name type="synonym">Rana catesbeiana</name>
    <dbReference type="NCBI Taxonomy" id="8400"/>
    <lineage>
        <taxon>Eukaryota</taxon>
        <taxon>Metazoa</taxon>
        <taxon>Chordata</taxon>
        <taxon>Craniata</taxon>
        <taxon>Vertebrata</taxon>
        <taxon>Euteleostomi</taxon>
        <taxon>Amphibia</taxon>
        <taxon>Batrachia</taxon>
        <taxon>Anura</taxon>
        <taxon>Neobatrachia</taxon>
        <taxon>Ranoidea</taxon>
        <taxon>Ranidae</taxon>
        <taxon>Aquarana</taxon>
    </lineage>
</organism>
<feature type="region of interest" description="Disordered" evidence="1">
    <location>
        <begin position="193"/>
        <end position="216"/>
    </location>
</feature>